<dbReference type="EMBL" id="JANSLM010000002">
    <property type="protein sequence ID" value="MDT8837178.1"/>
    <property type="molecule type" value="Genomic_DNA"/>
</dbReference>
<name>A0AAP5USN6_9BURK</name>
<dbReference type="Proteomes" id="UP001246473">
    <property type="component" value="Unassembled WGS sequence"/>
</dbReference>
<sequence>MLQFPNPSRSYDASRHCVCFWGYDDSREITFMVDDAMLRNLQPDVGSDERSVLGAFDKSREKVLEIARKQYVSGPQNRYLIS</sequence>
<dbReference type="RefSeq" id="WP_028193964.1">
    <property type="nucleotide sequence ID" value="NZ_CADFGE010000003.1"/>
</dbReference>
<evidence type="ECO:0000313" key="2">
    <source>
        <dbReference type="Proteomes" id="UP001246473"/>
    </source>
</evidence>
<dbReference type="Pfam" id="PF07369">
    <property type="entry name" value="DUF1488"/>
    <property type="match status" value="1"/>
</dbReference>
<organism evidence="1 2">
    <name type="scientific">Paraburkholderia fungorum</name>
    <dbReference type="NCBI Taxonomy" id="134537"/>
    <lineage>
        <taxon>Bacteria</taxon>
        <taxon>Pseudomonadati</taxon>
        <taxon>Pseudomonadota</taxon>
        <taxon>Betaproteobacteria</taxon>
        <taxon>Burkholderiales</taxon>
        <taxon>Burkholderiaceae</taxon>
        <taxon>Paraburkholderia</taxon>
    </lineage>
</organism>
<dbReference type="SUPFAM" id="SSF160272">
    <property type="entry name" value="Shew3726-like"/>
    <property type="match status" value="1"/>
</dbReference>
<gene>
    <name evidence="1" type="ORF">ParKJ_07125</name>
</gene>
<reference evidence="1" key="1">
    <citation type="submission" date="2022-08" db="EMBL/GenBank/DDBJ databases">
        <authorList>
            <person name="Kim S.-J."/>
        </authorList>
    </citation>
    <scope>NUCLEOTIDE SEQUENCE</scope>
    <source>
        <strain evidence="1">KJ</strain>
    </source>
</reference>
<dbReference type="InterPro" id="IPR009962">
    <property type="entry name" value="DUF1488"/>
</dbReference>
<evidence type="ECO:0000313" key="1">
    <source>
        <dbReference type="EMBL" id="MDT8837178.1"/>
    </source>
</evidence>
<dbReference type="InterPro" id="IPR036692">
    <property type="entry name" value="Shew3726-like_sf"/>
</dbReference>
<dbReference type="AlphaFoldDB" id="A0AAP5USN6"/>
<protein>
    <submittedName>
        <fullName evidence="1">DUF1488 domain-containing protein</fullName>
    </submittedName>
</protein>
<proteinExistence type="predicted"/>
<accession>A0AAP5USN6</accession>
<comment type="caution">
    <text evidence="1">The sequence shown here is derived from an EMBL/GenBank/DDBJ whole genome shotgun (WGS) entry which is preliminary data.</text>
</comment>